<comment type="caution">
    <text evidence="1">The sequence shown here is derived from an EMBL/GenBank/DDBJ whole genome shotgun (WGS) entry which is preliminary data.</text>
</comment>
<dbReference type="GeneID" id="94835098"/>
<sequence length="165" mass="19111">MNQTDPDSLTTILGLSLDEKSDWEEPLQIFTQFLKYIRTNNPPLLPAPYSDLTDNFLYVSTPNILKKCLLYADCRNQSDLIIVEFLKEVISTASFSVTNKNTTQLIPVVCQIFDPVHAFYLHNGRIMNQQYSMHMTTLANYAIQNYIPFHLLQSFSNEDFKIEDF</sequence>
<dbReference type="EMBL" id="MLAK01000581">
    <property type="protein sequence ID" value="OHT11724.1"/>
    <property type="molecule type" value="Genomic_DNA"/>
</dbReference>
<proteinExistence type="predicted"/>
<evidence type="ECO:0000313" key="1">
    <source>
        <dbReference type="EMBL" id="OHT11724.1"/>
    </source>
</evidence>
<organism evidence="1 2">
    <name type="scientific">Tritrichomonas foetus</name>
    <dbReference type="NCBI Taxonomy" id="1144522"/>
    <lineage>
        <taxon>Eukaryota</taxon>
        <taxon>Metamonada</taxon>
        <taxon>Parabasalia</taxon>
        <taxon>Tritrichomonadida</taxon>
        <taxon>Tritrichomonadidae</taxon>
        <taxon>Tritrichomonas</taxon>
    </lineage>
</organism>
<protein>
    <submittedName>
        <fullName evidence="1">Uncharacterized protein</fullName>
    </submittedName>
</protein>
<keyword evidence="2" id="KW-1185">Reference proteome</keyword>
<name>A0A1J4KPK3_9EUKA</name>
<evidence type="ECO:0000313" key="2">
    <source>
        <dbReference type="Proteomes" id="UP000179807"/>
    </source>
</evidence>
<reference evidence="1" key="1">
    <citation type="submission" date="2016-10" db="EMBL/GenBank/DDBJ databases">
        <authorList>
            <person name="Benchimol M."/>
            <person name="Almeida L.G."/>
            <person name="Vasconcelos A.T."/>
            <person name="Perreira-Neves A."/>
            <person name="Rosa I.A."/>
            <person name="Tasca T."/>
            <person name="Bogo M.R."/>
            <person name="de Souza W."/>
        </authorList>
    </citation>
    <scope>NUCLEOTIDE SEQUENCE [LARGE SCALE GENOMIC DNA]</scope>
    <source>
        <strain evidence="1">K</strain>
    </source>
</reference>
<dbReference type="RefSeq" id="XP_068364860.1">
    <property type="nucleotide sequence ID" value="XM_068500394.1"/>
</dbReference>
<gene>
    <name evidence="1" type="ORF">TRFO_18795</name>
</gene>
<accession>A0A1J4KPK3</accession>
<dbReference type="VEuPathDB" id="TrichDB:TRFO_18795"/>
<dbReference type="Proteomes" id="UP000179807">
    <property type="component" value="Unassembled WGS sequence"/>
</dbReference>
<dbReference type="AlphaFoldDB" id="A0A1J4KPK3"/>